<keyword evidence="5 6" id="KW-0687">Ribonucleoprotein</keyword>
<dbReference type="PROSITE" id="PS01193">
    <property type="entry name" value="RIBOSOMAL_S8E"/>
    <property type="match status" value="1"/>
</dbReference>
<organism evidence="9 10">
    <name type="scientific">Parthenolecanium corni</name>
    <dbReference type="NCBI Taxonomy" id="536013"/>
    <lineage>
        <taxon>Eukaryota</taxon>
        <taxon>Metazoa</taxon>
        <taxon>Ecdysozoa</taxon>
        <taxon>Arthropoda</taxon>
        <taxon>Hexapoda</taxon>
        <taxon>Insecta</taxon>
        <taxon>Pterygota</taxon>
        <taxon>Neoptera</taxon>
        <taxon>Paraneoptera</taxon>
        <taxon>Hemiptera</taxon>
        <taxon>Sternorrhyncha</taxon>
        <taxon>Coccoidea</taxon>
        <taxon>Coccidae</taxon>
        <taxon>Parthenolecanium</taxon>
    </lineage>
</organism>
<name>A0AAN9T7I3_9HEMI</name>
<feature type="domain" description="CBF1-interacting co-repressor CIR N-terminal" evidence="8">
    <location>
        <begin position="13"/>
        <end position="49"/>
    </location>
</feature>
<keyword evidence="4 6" id="KW-0689">Ribosomal protein</keyword>
<dbReference type="InterPro" id="IPR022309">
    <property type="entry name" value="Ribosomal_Se8/biogenesis_NSA2"/>
</dbReference>
<dbReference type="GO" id="GO:0005737">
    <property type="term" value="C:cytoplasm"/>
    <property type="evidence" value="ECO:0007669"/>
    <property type="project" value="UniProtKB-SubCell"/>
</dbReference>
<evidence type="ECO:0000313" key="10">
    <source>
        <dbReference type="Proteomes" id="UP001367676"/>
    </source>
</evidence>
<dbReference type="PANTHER" id="PTHR10394">
    <property type="entry name" value="40S RIBOSOMAL PROTEIN S8"/>
    <property type="match status" value="1"/>
</dbReference>
<dbReference type="Pfam" id="PF01201">
    <property type="entry name" value="Ribosomal_S8e"/>
    <property type="match status" value="1"/>
</dbReference>
<dbReference type="GO" id="GO:0003735">
    <property type="term" value="F:structural constituent of ribosome"/>
    <property type="evidence" value="ECO:0007669"/>
    <property type="project" value="InterPro"/>
</dbReference>
<evidence type="ECO:0000256" key="6">
    <source>
        <dbReference type="RuleBase" id="RU000669"/>
    </source>
</evidence>
<comment type="caution">
    <text evidence="9">The sequence shown here is derived from an EMBL/GenBank/DDBJ whole genome shotgun (WGS) entry which is preliminary data.</text>
</comment>
<dbReference type="NCBIfam" id="TIGR00307">
    <property type="entry name" value="eS8"/>
    <property type="match status" value="1"/>
</dbReference>
<dbReference type="EMBL" id="JBBCAQ010000036">
    <property type="protein sequence ID" value="KAK7575990.1"/>
    <property type="molecule type" value="Genomic_DNA"/>
</dbReference>
<sequence length="381" mass="44546">MGKGFNNYMCKKFFHPASRDNLKRVWMAEQKTEAAKKKEEELRIQYEKEQDLYNNKALLWKDSKDKLSLNFMYEPPPGLVKEKSKEDEEKDDIKFEWQRKFNAPREDYCKNNAEIRDQPFGIKVRNVRCIKCHNWGHLNTDRECPLFTKAVEDETHITLSKTNTDNLMKMMEEEGISRDHAHKRRKTGGKRQPLRKKRKFELGRPAANTKLGPKRIHTVRTRGGNKKYRALRLDQGNFAWGSEGIARKTRVIDVVYNASNNELVRTKTLVKNAIVVVDATPFRQWFESYYAIPIGRKKSGKLTEAEEAIFNKKRSKKAEQKYKKRQKLAKVDPGLEEQFHTSRLLACIASRPGQCGRADGYVLEGKELEFYLRKIKAKKGK</sequence>
<evidence type="ECO:0000259" key="8">
    <source>
        <dbReference type="SMART" id="SM01083"/>
    </source>
</evidence>
<protein>
    <recommendedName>
        <fullName evidence="6">40S ribosomal protein S8</fullName>
    </recommendedName>
</protein>
<dbReference type="GO" id="GO:0005840">
    <property type="term" value="C:ribosome"/>
    <property type="evidence" value="ECO:0007669"/>
    <property type="project" value="UniProtKB-KW"/>
</dbReference>
<dbReference type="GO" id="GO:1990904">
    <property type="term" value="C:ribonucleoprotein complex"/>
    <property type="evidence" value="ECO:0007669"/>
    <property type="project" value="UniProtKB-KW"/>
</dbReference>
<dbReference type="InterPro" id="IPR019339">
    <property type="entry name" value="CIR_N_dom"/>
</dbReference>
<dbReference type="SMART" id="SM01083">
    <property type="entry name" value="Cir_N"/>
    <property type="match status" value="1"/>
</dbReference>
<dbReference type="Gene3D" id="3.10.290.70">
    <property type="match status" value="2"/>
</dbReference>
<dbReference type="Proteomes" id="UP001367676">
    <property type="component" value="Unassembled WGS sequence"/>
</dbReference>
<feature type="compositionally biased region" description="Basic residues" evidence="7">
    <location>
        <begin position="180"/>
        <end position="199"/>
    </location>
</feature>
<dbReference type="AlphaFoldDB" id="A0AAN9T7I3"/>
<dbReference type="FunFam" id="3.10.290.70:FF:000004">
    <property type="entry name" value="40S ribosomal protein S8"/>
    <property type="match status" value="1"/>
</dbReference>
<proteinExistence type="inferred from homology"/>
<dbReference type="InterPro" id="IPR001047">
    <property type="entry name" value="Ribosomal_eS8"/>
</dbReference>
<keyword evidence="10" id="KW-1185">Reference proteome</keyword>
<keyword evidence="3" id="KW-0963">Cytoplasm</keyword>
<dbReference type="GO" id="GO:0006412">
    <property type="term" value="P:translation"/>
    <property type="evidence" value="ECO:0007669"/>
    <property type="project" value="InterPro"/>
</dbReference>
<dbReference type="Pfam" id="PF10197">
    <property type="entry name" value="Cir_N"/>
    <property type="match status" value="1"/>
</dbReference>
<dbReference type="CDD" id="cd11380">
    <property type="entry name" value="Ribosomal_S8e_like"/>
    <property type="match status" value="1"/>
</dbReference>
<evidence type="ECO:0000313" key="9">
    <source>
        <dbReference type="EMBL" id="KAK7575990.1"/>
    </source>
</evidence>
<gene>
    <name evidence="9" type="ORF">V9T40_012276</name>
</gene>
<accession>A0AAN9T7I3</accession>
<evidence type="ECO:0000256" key="2">
    <source>
        <dbReference type="ARBA" id="ARBA00005257"/>
    </source>
</evidence>
<dbReference type="InterPro" id="IPR018283">
    <property type="entry name" value="Ribosomal_eS8_CS"/>
</dbReference>
<reference evidence="9 10" key="1">
    <citation type="submission" date="2024-03" db="EMBL/GenBank/DDBJ databases">
        <title>Adaptation during the transition from Ophiocordyceps entomopathogen to insect associate is accompanied by gene loss and intensified selection.</title>
        <authorList>
            <person name="Ward C.M."/>
            <person name="Onetto C.A."/>
            <person name="Borneman A.R."/>
        </authorList>
    </citation>
    <scope>NUCLEOTIDE SEQUENCE [LARGE SCALE GENOMIC DNA]</scope>
    <source>
        <strain evidence="9">AWRI1</strain>
        <tissue evidence="9">Single Adult Female</tissue>
    </source>
</reference>
<evidence type="ECO:0000256" key="7">
    <source>
        <dbReference type="SAM" id="MobiDB-lite"/>
    </source>
</evidence>
<evidence type="ECO:0000256" key="4">
    <source>
        <dbReference type="ARBA" id="ARBA00022980"/>
    </source>
</evidence>
<evidence type="ECO:0000256" key="1">
    <source>
        <dbReference type="ARBA" id="ARBA00004496"/>
    </source>
</evidence>
<feature type="region of interest" description="Disordered" evidence="7">
    <location>
        <begin position="175"/>
        <end position="204"/>
    </location>
</feature>
<comment type="subcellular location">
    <subcellularLocation>
        <location evidence="1">Cytoplasm</location>
    </subcellularLocation>
</comment>
<comment type="similarity">
    <text evidence="2 6">Belongs to the eukaryotic ribosomal protein eS8 family.</text>
</comment>
<evidence type="ECO:0000256" key="5">
    <source>
        <dbReference type="ARBA" id="ARBA00023274"/>
    </source>
</evidence>
<dbReference type="FunFam" id="3.10.290.70:FF:000005">
    <property type="entry name" value="40S ribosomal protein S8"/>
    <property type="match status" value="1"/>
</dbReference>
<evidence type="ECO:0000256" key="3">
    <source>
        <dbReference type="ARBA" id="ARBA00022490"/>
    </source>
</evidence>